<dbReference type="PANTHER" id="PTHR24221">
    <property type="entry name" value="ATP-BINDING CASSETTE SUB-FAMILY B"/>
    <property type="match status" value="1"/>
</dbReference>
<evidence type="ECO:0000256" key="6">
    <source>
        <dbReference type="ARBA" id="ARBA00022989"/>
    </source>
</evidence>
<evidence type="ECO:0000256" key="3">
    <source>
        <dbReference type="ARBA" id="ARBA00022692"/>
    </source>
</evidence>
<dbReference type="SUPFAM" id="SSF52540">
    <property type="entry name" value="P-loop containing nucleoside triphosphate hydrolases"/>
    <property type="match status" value="1"/>
</dbReference>
<dbReference type="InterPro" id="IPR003593">
    <property type="entry name" value="AAA+_ATPase"/>
</dbReference>
<protein>
    <submittedName>
        <fullName evidence="11">ABC transporter ATP-binding protein/permease</fullName>
    </submittedName>
</protein>
<feature type="transmembrane region" description="Helical" evidence="8">
    <location>
        <begin position="156"/>
        <end position="175"/>
    </location>
</feature>
<dbReference type="Pfam" id="PF00005">
    <property type="entry name" value="ABC_tran"/>
    <property type="match status" value="1"/>
</dbReference>
<dbReference type="GO" id="GO:0140359">
    <property type="term" value="F:ABC-type transporter activity"/>
    <property type="evidence" value="ECO:0007669"/>
    <property type="project" value="InterPro"/>
</dbReference>
<dbReference type="SMART" id="SM00382">
    <property type="entry name" value="AAA"/>
    <property type="match status" value="1"/>
</dbReference>
<keyword evidence="2" id="KW-0813">Transport</keyword>
<dbReference type="GO" id="GO:0016887">
    <property type="term" value="F:ATP hydrolysis activity"/>
    <property type="evidence" value="ECO:0007669"/>
    <property type="project" value="InterPro"/>
</dbReference>
<dbReference type="InterPro" id="IPR003439">
    <property type="entry name" value="ABC_transporter-like_ATP-bd"/>
</dbReference>
<gene>
    <name evidence="11" type="ORF">OD355_00085</name>
</gene>
<feature type="transmembrane region" description="Helical" evidence="8">
    <location>
        <begin position="37"/>
        <end position="57"/>
    </location>
</feature>
<evidence type="ECO:0000256" key="4">
    <source>
        <dbReference type="ARBA" id="ARBA00022741"/>
    </source>
</evidence>
<evidence type="ECO:0000256" key="2">
    <source>
        <dbReference type="ARBA" id="ARBA00022448"/>
    </source>
</evidence>
<evidence type="ECO:0000256" key="1">
    <source>
        <dbReference type="ARBA" id="ARBA00004651"/>
    </source>
</evidence>
<feature type="domain" description="ABC transporter" evidence="9">
    <location>
        <begin position="356"/>
        <end position="590"/>
    </location>
</feature>
<evidence type="ECO:0000313" key="12">
    <source>
        <dbReference type="Proteomes" id="UP001209317"/>
    </source>
</evidence>
<dbReference type="Gene3D" id="1.20.1560.10">
    <property type="entry name" value="ABC transporter type 1, transmembrane domain"/>
    <property type="match status" value="1"/>
</dbReference>
<accession>A0AAE3IM98</accession>
<dbReference type="PROSITE" id="PS50929">
    <property type="entry name" value="ABC_TM1F"/>
    <property type="match status" value="1"/>
</dbReference>
<comment type="caution">
    <text evidence="11">The sequence shown here is derived from an EMBL/GenBank/DDBJ whole genome shotgun (WGS) entry which is preliminary data.</text>
</comment>
<dbReference type="InterPro" id="IPR011527">
    <property type="entry name" value="ABC1_TM_dom"/>
</dbReference>
<name>A0AAE3IM98_9BACT</name>
<dbReference type="GO" id="GO:0005524">
    <property type="term" value="F:ATP binding"/>
    <property type="evidence" value="ECO:0007669"/>
    <property type="project" value="UniProtKB-KW"/>
</dbReference>
<evidence type="ECO:0000256" key="7">
    <source>
        <dbReference type="ARBA" id="ARBA00023136"/>
    </source>
</evidence>
<comment type="subcellular location">
    <subcellularLocation>
        <location evidence="1">Cell membrane</location>
        <topology evidence="1">Multi-pass membrane protein</topology>
    </subcellularLocation>
</comment>
<dbReference type="InterPro" id="IPR039421">
    <property type="entry name" value="Type_1_exporter"/>
</dbReference>
<dbReference type="FunFam" id="3.40.50.300:FF:000287">
    <property type="entry name" value="Multidrug ABC transporter ATP-binding protein"/>
    <property type="match status" value="1"/>
</dbReference>
<feature type="transmembrane region" description="Helical" evidence="8">
    <location>
        <begin position="271"/>
        <end position="289"/>
    </location>
</feature>
<dbReference type="GO" id="GO:0005886">
    <property type="term" value="C:plasma membrane"/>
    <property type="evidence" value="ECO:0007669"/>
    <property type="project" value="UniProtKB-SubCell"/>
</dbReference>
<dbReference type="Proteomes" id="UP001209317">
    <property type="component" value="Unassembled WGS sequence"/>
</dbReference>
<dbReference type="PANTHER" id="PTHR24221:SF397">
    <property type="entry name" value="ABC TRANSPORTER, ATP-BINDING TRANSMEMBRANE PROTEIN"/>
    <property type="match status" value="1"/>
</dbReference>
<dbReference type="Pfam" id="PF00664">
    <property type="entry name" value="ABC_membrane"/>
    <property type="match status" value="1"/>
</dbReference>
<keyword evidence="4" id="KW-0547">Nucleotide-binding</keyword>
<dbReference type="RefSeq" id="WP_263036399.1">
    <property type="nucleotide sequence ID" value="NZ_JAOTPL010000001.1"/>
</dbReference>
<feature type="domain" description="ABC transmembrane type-1" evidence="10">
    <location>
        <begin position="39"/>
        <end position="304"/>
    </location>
</feature>
<evidence type="ECO:0000259" key="9">
    <source>
        <dbReference type="PROSITE" id="PS50893"/>
    </source>
</evidence>
<feature type="transmembrane region" description="Helical" evidence="8">
    <location>
        <begin position="77"/>
        <end position="97"/>
    </location>
</feature>
<feature type="transmembrane region" description="Helical" evidence="8">
    <location>
        <begin position="295"/>
        <end position="317"/>
    </location>
</feature>
<evidence type="ECO:0000256" key="5">
    <source>
        <dbReference type="ARBA" id="ARBA00022840"/>
    </source>
</evidence>
<dbReference type="PROSITE" id="PS00211">
    <property type="entry name" value="ABC_TRANSPORTER_1"/>
    <property type="match status" value="1"/>
</dbReference>
<evidence type="ECO:0000256" key="8">
    <source>
        <dbReference type="SAM" id="Phobius"/>
    </source>
</evidence>
<sequence>MALENLTRQEKLNDTAQPTKLMSSDALSRLLSPVKGYIIAGCLLAMLASAFGLAPYIAIAEIAVLIFKDPNTASQAVWQWVAIGIAGTFLRMVLLVFSTRLGHIADAEILHKIRIRIVRRLGTIPLGWLRAKGSGVIKKVMTTDLEEMHQLIAHSLREMIGAVTAIAVSIAYLWVVNRQMTLISIAVLLTMYVSFRVAMRSATTHMNRLINAETRISTSSVEYADGITVVKTFGVGGRLLSRFDNAVKEYSNAFKVWVSETRYSSAISRMFASEVTLLGVLIITGMLFISKGMLAVADFLPFLIVGIGLPTAIVPAVHGSQGLRKGRLSASNIEEVLLQDVIPESDNPQQPQEYSVAFHNVSFAYCGNNDVIRDISFECPQGTVTALVGRSGSGKSTIAHLLPRFYDVRKGSITIGSINIRQISSQKLLSSMSLVFQDIVLLRDTLRENIRIARPDATDETIIKAAKAAYIHEVIEQLPQGYDTVLGKGNFGLSGGEQQRLTIARAMLSDAPIVILDEATASLDPDNEVLVQSALSALVKNKTVIMIAHRLYTISNAHQIIVLQEGRIAEKGTHQQLLNNKSLYAKMWEAQAIH</sequence>
<proteinExistence type="predicted"/>
<feature type="transmembrane region" description="Helical" evidence="8">
    <location>
        <begin position="181"/>
        <end position="199"/>
    </location>
</feature>
<dbReference type="CDD" id="cd07346">
    <property type="entry name" value="ABC_6TM_exporters"/>
    <property type="match status" value="1"/>
</dbReference>
<dbReference type="EMBL" id="JAOTPL010000001">
    <property type="protein sequence ID" value="MCU7692911.1"/>
    <property type="molecule type" value="Genomic_DNA"/>
</dbReference>
<dbReference type="GO" id="GO:0034040">
    <property type="term" value="F:ATPase-coupled lipid transmembrane transporter activity"/>
    <property type="evidence" value="ECO:0007669"/>
    <property type="project" value="TreeGrafter"/>
</dbReference>
<dbReference type="Gene3D" id="3.40.50.300">
    <property type="entry name" value="P-loop containing nucleotide triphosphate hydrolases"/>
    <property type="match status" value="1"/>
</dbReference>
<dbReference type="AlphaFoldDB" id="A0AAE3IM98"/>
<evidence type="ECO:0000259" key="10">
    <source>
        <dbReference type="PROSITE" id="PS50929"/>
    </source>
</evidence>
<evidence type="ECO:0000313" key="11">
    <source>
        <dbReference type="EMBL" id="MCU7692911.1"/>
    </source>
</evidence>
<dbReference type="InterPro" id="IPR027417">
    <property type="entry name" value="P-loop_NTPase"/>
</dbReference>
<keyword evidence="5 11" id="KW-0067">ATP-binding</keyword>
<reference evidence="11" key="1">
    <citation type="submission" date="2022-10" db="EMBL/GenBank/DDBJ databases">
        <authorList>
            <person name="Kim H.S."/>
            <person name="Kim J.-S."/>
            <person name="Suh M.K."/>
            <person name="Eom M.K."/>
            <person name="Lee J.-S."/>
        </authorList>
    </citation>
    <scope>NUCLEOTIDE SEQUENCE</scope>
    <source>
        <strain evidence="11">LIP-5</strain>
    </source>
</reference>
<keyword evidence="6 8" id="KW-1133">Transmembrane helix</keyword>
<keyword evidence="3 8" id="KW-0812">Transmembrane</keyword>
<keyword evidence="12" id="KW-1185">Reference proteome</keyword>
<dbReference type="SUPFAM" id="SSF90123">
    <property type="entry name" value="ABC transporter transmembrane region"/>
    <property type="match status" value="1"/>
</dbReference>
<keyword evidence="7 8" id="KW-0472">Membrane</keyword>
<dbReference type="PROSITE" id="PS50893">
    <property type="entry name" value="ABC_TRANSPORTER_2"/>
    <property type="match status" value="1"/>
</dbReference>
<dbReference type="InterPro" id="IPR036640">
    <property type="entry name" value="ABC1_TM_sf"/>
</dbReference>
<dbReference type="InterPro" id="IPR017871">
    <property type="entry name" value="ABC_transporter-like_CS"/>
</dbReference>
<organism evidence="11 12">
    <name type="scientific">Haoranjiania flava</name>
    <dbReference type="NCBI Taxonomy" id="1856322"/>
    <lineage>
        <taxon>Bacteria</taxon>
        <taxon>Pseudomonadati</taxon>
        <taxon>Bacteroidota</taxon>
        <taxon>Chitinophagia</taxon>
        <taxon>Chitinophagales</taxon>
        <taxon>Chitinophagaceae</taxon>
        <taxon>Haoranjiania</taxon>
    </lineage>
</organism>